<keyword evidence="1" id="KW-1133">Transmembrane helix</keyword>
<organism evidence="3 4">
    <name type="scientific">Rhodoferax saidenbachensis</name>
    <dbReference type="NCBI Taxonomy" id="1484693"/>
    <lineage>
        <taxon>Bacteria</taxon>
        <taxon>Pseudomonadati</taxon>
        <taxon>Pseudomonadota</taxon>
        <taxon>Betaproteobacteria</taxon>
        <taxon>Burkholderiales</taxon>
        <taxon>Comamonadaceae</taxon>
        <taxon>Rhodoferax</taxon>
    </lineage>
</organism>
<dbReference type="eggNOG" id="COG3907">
    <property type="taxonomic scope" value="Bacteria"/>
</dbReference>
<dbReference type="AlphaFoldDB" id="A0A1P8KCQ3"/>
<evidence type="ECO:0000313" key="4">
    <source>
        <dbReference type="Proteomes" id="UP000186110"/>
    </source>
</evidence>
<feature type="transmembrane region" description="Helical" evidence="1">
    <location>
        <begin position="177"/>
        <end position="195"/>
    </location>
</feature>
<name>A0A1P8KCQ3_9BURK</name>
<dbReference type="InterPro" id="IPR036938">
    <property type="entry name" value="PAP2/HPO_sf"/>
</dbReference>
<dbReference type="SUPFAM" id="SSF48317">
    <property type="entry name" value="Acid phosphatase/Vanadium-dependent haloperoxidase"/>
    <property type="match status" value="1"/>
</dbReference>
<reference evidence="3 4" key="1">
    <citation type="submission" date="2017-01" db="EMBL/GenBank/DDBJ databases">
        <authorList>
            <person name="Mah S.A."/>
            <person name="Swanson W.J."/>
            <person name="Moy G.W."/>
            <person name="Vacquier V.D."/>
        </authorList>
    </citation>
    <scope>NUCLEOTIDE SEQUENCE [LARGE SCALE GENOMIC DNA]</scope>
    <source>
        <strain evidence="3 4">DSM 22694</strain>
    </source>
</reference>
<feature type="domain" description="Phosphatidic acid phosphatase type 2/haloperoxidase" evidence="2">
    <location>
        <begin position="101"/>
        <end position="220"/>
    </location>
</feature>
<dbReference type="KEGG" id="rsb:RS694_15075"/>
<feature type="transmembrane region" description="Helical" evidence="1">
    <location>
        <begin position="201"/>
        <end position="220"/>
    </location>
</feature>
<feature type="transmembrane region" description="Helical" evidence="1">
    <location>
        <begin position="96"/>
        <end position="117"/>
    </location>
</feature>
<keyword evidence="4" id="KW-1185">Reference proteome</keyword>
<protein>
    <recommendedName>
        <fullName evidence="2">Phosphatidic acid phosphatase type 2/haloperoxidase domain-containing protein</fullName>
    </recommendedName>
</protein>
<keyword evidence="1" id="KW-0472">Membrane</keyword>
<feature type="transmembrane region" description="Helical" evidence="1">
    <location>
        <begin position="58"/>
        <end position="84"/>
    </location>
</feature>
<proteinExistence type="predicted"/>
<evidence type="ECO:0000256" key="1">
    <source>
        <dbReference type="SAM" id="Phobius"/>
    </source>
</evidence>
<dbReference type="STRING" id="1484693.RS694_15075"/>
<feature type="transmembrane region" description="Helical" evidence="1">
    <location>
        <begin position="16"/>
        <end position="37"/>
    </location>
</feature>
<sequence>MRAPDSSPTTPRTPPLFWWVLGLLILLALVPTLWTTWDLRAAALFAGPEARFTSVQWWWVEWINFYVPAAFRVLLLLAFGGWIWASLKPALKAWRLPLAFVVLSGILGPGLLVNSGFKDNWQRARPYQVQEFGGTQAFTRAAVITDQCDNNCSFVSGHVACGFFWVSLMLVQRRRQIGWAAGGLLAGGAIGFARMSDMAHWLSDVLWAGPITLLCSWLVWKVLQRLYAESTPVTQ</sequence>
<dbReference type="InterPro" id="IPR000326">
    <property type="entry name" value="PAP2/HPO"/>
</dbReference>
<dbReference type="Pfam" id="PF01569">
    <property type="entry name" value="PAP2"/>
    <property type="match status" value="1"/>
</dbReference>
<dbReference type="Proteomes" id="UP000186110">
    <property type="component" value="Chromosome"/>
</dbReference>
<dbReference type="SMART" id="SM00014">
    <property type="entry name" value="acidPPc"/>
    <property type="match status" value="1"/>
</dbReference>
<accession>A0A1P8KCQ3</accession>
<dbReference type="RefSeq" id="WP_051391822.1">
    <property type="nucleotide sequence ID" value="NZ_CP019239.1"/>
</dbReference>
<dbReference type="EMBL" id="CP019239">
    <property type="protein sequence ID" value="APW43726.1"/>
    <property type="molecule type" value="Genomic_DNA"/>
</dbReference>
<evidence type="ECO:0000259" key="2">
    <source>
        <dbReference type="SMART" id="SM00014"/>
    </source>
</evidence>
<dbReference type="Gene3D" id="1.20.144.10">
    <property type="entry name" value="Phosphatidic acid phosphatase type 2/haloperoxidase"/>
    <property type="match status" value="1"/>
</dbReference>
<keyword evidence="1" id="KW-0812">Transmembrane</keyword>
<gene>
    <name evidence="3" type="ORF">RS694_15075</name>
</gene>
<dbReference type="CDD" id="cd03396">
    <property type="entry name" value="PAP2_like_6"/>
    <property type="match status" value="1"/>
</dbReference>
<evidence type="ECO:0000313" key="3">
    <source>
        <dbReference type="EMBL" id="APW43726.1"/>
    </source>
</evidence>